<feature type="region of interest" description="Disordered" evidence="1">
    <location>
        <begin position="64"/>
        <end position="90"/>
    </location>
</feature>
<evidence type="ECO:0000313" key="2">
    <source>
        <dbReference type="EMBL" id="GBM37110.1"/>
    </source>
</evidence>
<gene>
    <name evidence="2" type="ORF">AVEN_103213_1</name>
</gene>
<dbReference type="Proteomes" id="UP000499080">
    <property type="component" value="Unassembled WGS sequence"/>
</dbReference>
<sequence length="90" mass="9805">MFLIGSWMPRWPSGKVPASELEGFRFGTLVHCKYVVYWAGCTLNHTYGVKCPPAGVMRKFGEGMPAQVSSSSSDRGSKLRGPAQNSPRVA</sequence>
<evidence type="ECO:0000256" key="1">
    <source>
        <dbReference type="SAM" id="MobiDB-lite"/>
    </source>
</evidence>
<name>A0A4Y2F6N7_ARAVE</name>
<protein>
    <submittedName>
        <fullName evidence="2">Uncharacterized protein</fullName>
    </submittedName>
</protein>
<organism evidence="2 3">
    <name type="scientific">Araneus ventricosus</name>
    <name type="common">Orbweaver spider</name>
    <name type="synonym">Epeira ventricosa</name>
    <dbReference type="NCBI Taxonomy" id="182803"/>
    <lineage>
        <taxon>Eukaryota</taxon>
        <taxon>Metazoa</taxon>
        <taxon>Ecdysozoa</taxon>
        <taxon>Arthropoda</taxon>
        <taxon>Chelicerata</taxon>
        <taxon>Arachnida</taxon>
        <taxon>Araneae</taxon>
        <taxon>Araneomorphae</taxon>
        <taxon>Entelegynae</taxon>
        <taxon>Araneoidea</taxon>
        <taxon>Araneidae</taxon>
        <taxon>Araneus</taxon>
    </lineage>
</organism>
<proteinExistence type="predicted"/>
<dbReference type="EMBL" id="BGPR01000829">
    <property type="protein sequence ID" value="GBM37110.1"/>
    <property type="molecule type" value="Genomic_DNA"/>
</dbReference>
<reference evidence="2 3" key="1">
    <citation type="journal article" date="2019" name="Sci. Rep.">
        <title>Orb-weaving spider Araneus ventricosus genome elucidates the spidroin gene catalogue.</title>
        <authorList>
            <person name="Kono N."/>
            <person name="Nakamura H."/>
            <person name="Ohtoshi R."/>
            <person name="Moran D.A.P."/>
            <person name="Shinohara A."/>
            <person name="Yoshida Y."/>
            <person name="Fujiwara M."/>
            <person name="Mori M."/>
            <person name="Tomita M."/>
            <person name="Arakawa K."/>
        </authorList>
    </citation>
    <scope>NUCLEOTIDE SEQUENCE [LARGE SCALE GENOMIC DNA]</scope>
</reference>
<keyword evidence="3" id="KW-1185">Reference proteome</keyword>
<dbReference type="AlphaFoldDB" id="A0A4Y2F6N7"/>
<comment type="caution">
    <text evidence="2">The sequence shown here is derived from an EMBL/GenBank/DDBJ whole genome shotgun (WGS) entry which is preliminary data.</text>
</comment>
<evidence type="ECO:0000313" key="3">
    <source>
        <dbReference type="Proteomes" id="UP000499080"/>
    </source>
</evidence>
<accession>A0A4Y2F6N7</accession>